<dbReference type="Gene3D" id="2.10.90.10">
    <property type="entry name" value="Cystine-knot cytokines"/>
    <property type="match status" value="1"/>
</dbReference>
<dbReference type="EMBL" id="MF678796">
    <property type="protein sequence ID" value="AUD40316.1"/>
    <property type="molecule type" value="Genomic_DNA"/>
</dbReference>
<keyword evidence="3" id="KW-1185">Reference proteome</keyword>
<proteinExistence type="predicted"/>
<organism evidence="2 3">
    <name type="scientific">Flamingopox virus FGPVKD09</name>
    <dbReference type="NCBI Taxonomy" id="2059380"/>
    <lineage>
        <taxon>Viruses</taxon>
        <taxon>Varidnaviria</taxon>
        <taxon>Bamfordvirae</taxon>
        <taxon>Nucleocytoviricota</taxon>
        <taxon>Pokkesviricetes</taxon>
        <taxon>Chitovirales</taxon>
        <taxon>Poxviridae</taxon>
        <taxon>Chordopoxvirinae</taxon>
        <taxon>Avipoxvirus</taxon>
    </lineage>
</organism>
<feature type="domain" description="Nerve growth factor-related" evidence="1">
    <location>
        <begin position="70"/>
        <end position="167"/>
    </location>
</feature>
<evidence type="ECO:0000313" key="3">
    <source>
        <dbReference type="Proteomes" id="UP000235762"/>
    </source>
</evidence>
<reference evidence="2 3" key="1">
    <citation type="journal article" date="2017" name="BMC Genomics">
        <title>Comparative analysis of avian poxvirus genomes, including a novel poxvirus from lesser flamingos (Phoenicopterus minor), highlights the lack of conservation of the central region.</title>
        <authorList>
            <person name="Carulei O."/>
            <person name="Douglass N."/>
            <person name="Williamson A.L."/>
        </authorList>
    </citation>
    <scope>NUCLEOTIDE SEQUENCE [LARGE SCALE GENOMIC DNA]</scope>
    <source>
        <strain evidence="2">FGPVKD09</strain>
    </source>
</reference>
<dbReference type="InterPro" id="IPR029034">
    <property type="entry name" value="Cystine-knot_cytokine"/>
</dbReference>
<dbReference type="Proteomes" id="UP000235762">
    <property type="component" value="Segment"/>
</dbReference>
<dbReference type="InterPro" id="IPR002072">
    <property type="entry name" value="Nerve_growth_factor-rel"/>
</dbReference>
<dbReference type="PROSITE" id="PS50270">
    <property type="entry name" value="NGF_2"/>
    <property type="match status" value="1"/>
</dbReference>
<name>A0A2H4X2M0_9POXV</name>
<dbReference type="Pfam" id="PF00243">
    <property type="entry name" value="NGF"/>
    <property type="match status" value="1"/>
</dbReference>
<sequence>MIIILFTSVFIFSIYSHSTINEDPKVLNEMLDDRVVVFRRSAPLDRTKRSYSNNNLNGFKPNCITITSWKWIHNIISRQDRGDPLSSALLGSIVNNGTVYKQYVKEINCRGYNGTSKCLGIDNHNWLSYCDQLFTYVNVSTYKDVGNYGTASVKVHSGCRCMVKEKTANNEANMIRNKQ</sequence>
<accession>A0A2H4X2M0</accession>
<evidence type="ECO:0000313" key="2">
    <source>
        <dbReference type="EMBL" id="AUD40316.1"/>
    </source>
</evidence>
<evidence type="ECO:0000259" key="1">
    <source>
        <dbReference type="Pfam" id="PF00243"/>
    </source>
</evidence>
<dbReference type="GO" id="GO:0005102">
    <property type="term" value="F:signaling receptor binding"/>
    <property type="evidence" value="ECO:0007669"/>
    <property type="project" value="InterPro"/>
</dbReference>
<dbReference type="SUPFAM" id="SSF57501">
    <property type="entry name" value="Cystine-knot cytokines"/>
    <property type="match status" value="1"/>
</dbReference>
<gene>
    <name evidence="2" type="ORF">fgpv_222</name>
</gene>
<protein>
    <submittedName>
        <fullName evidence="2">Beta-NGF-like family protein</fullName>
    </submittedName>
</protein>